<keyword evidence="7" id="KW-0378">Hydrolase</keyword>
<dbReference type="Gene3D" id="2.60.40.10">
    <property type="entry name" value="Immunoglobulins"/>
    <property type="match status" value="1"/>
</dbReference>
<evidence type="ECO:0000256" key="4">
    <source>
        <dbReference type="SAM" id="MobiDB-lite"/>
    </source>
</evidence>
<gene>
    <name evidence="7" type="ORF">K8U78_02700</name>
</gene>
<keyword evidence="5" id="KW-0472">Membrane</keyword>
<accession>A0A921FTN1</accession>
<evidence type="ECO:0000256" key="2">
    <source>
        <dbReference type="ARBA" id="ARBA00022525"/>
    </source>
</evidence>
<name>A0A921FTN1_9BIFI</name>
<reference evidence="7" key="2">
    <citation type="submission" date="2021-09" db="EMBL/GenBank/DDBJ databases">
        <authorList>
            <person name="Gilroy R."/>
        </authorList>
    </citation>
    <scope>NUCLEOTIDE SEQUENCE</scope>
    <source>
        <strain evidence="7">578</strain>
    </source>
</reference>
<reference evidence="7" key="1">
    <citation type="journal article" date="2021" name="PeerJ">
        <title>Extensive microbial diversity within the chicken gut microbiome revealed by metagenomics and culture.</title>
        <authorList>
            <person name="Gilroy R."/>
            <person name="Ravi A."/>
            <person name="Getino M."/>
            <person name="Pursley I."/>
            <person name="Horton D.L."/>
            <person name="Alikhan N.F."/>
            <person name="Baker D."/>
            <person name="Gharbi K."/>
            <person name="Hall N."/>
            <person name="Watson M."/>
            <person name="Adriaenssens E.M."/>
            <person name="Foster-Nyarko E."/>
            <person name="Jarju S."/>
            <person name="Secka A."/>
            <person name="Antonio M."/>
            <person name="Oren A."/>
            <person name="Chaudhuri R.R."/>
            <person name="La Ragione R."/>
            <person name="Hildebrand F."/>
            <person name="Pallen M.J."/>
        </authorList>
    </citation>
    <scope>NUCLEOTIDE SEQUENCE</scope>
    <source>
        <strain evidence="7">578</strain>
    </source>
</reference>
<evidence type="ECO:0000313" key="7">
    <source>
        <dbReference type="EMBL" id="HJF18058.1"/>
    </source>
</evidence>
<keyword evidence="7" id="KW-0645">Protease</keyword>
<protein>
    <submittedName>
        <fullName evidence="7">Carboxypeptidase regulatory-like domain-containing protein</fullName>
    </submittedName>
</protein>
<comment type="subcellular location">
    <subcellularLocation>
        <location evidence="1">Secreted</location>
    </subcellularLocation>
</comment>
<evidence type="ECO:0000256" key="5">
    <source>
        <dbReference type="SAM" id="Phobius"/>
    </source>
</evidence>
<keyword evidence="2" id="KW-0964">Secreted</keyword>
<evidence type="ECO:0000256" key="1">
    <source>
        <dbReference type="ARBA" id="ARBA00004613"/>
    </source>
</evidence>
<dbReference type="InterPro" id="IPR033764">
    <property type="entry name" value="Sdr_B"/>
</dbReference>
<dbReference type="GO" id="GO:0005576">
    <property type="term" value="C:extracellular region"/>
    <property type="evidence" value="ECO:0007669"/>
    <property type="project" value="UniProtKB-SubCell"/>
</dbReference>
<dbReference type="AlphaFoldDB" id="A0A921FTN1"/>
<evidence type="ECO:0000256" key="3">
    <source>
        <dbReference type="ARBA" id="ARBA00022729"/>
    </source>
</evidence>
<comment type="caution">
    <text evidence="7">The sequence shown here is derived from an EMBL/GenBank/DDBJ whole genome shotgun (WGS) entry which is preliminary data.</text>
</comment>
<dbReference type="Pfam" id="PF17210">
    <property type="entry name" value="SdrD_B"/>
    <property type="match status" value="1"/>
</dbReference>
<dbReference type="Proteomes" id="UP000715651">
    <property type="component" value="Unassembled WGS sequence"/>
</dbReference>
<feature type="domain" description="SD-repeat containing protein B" evidence="6">
    <location>
        <begin position="34"/>
        <end position="137"/>
    </location>
</feature>
<dbReference type="GO" id="GO:0004180">
    <property type="term" value="F:carboxypeptidase activity"/>
    <property type="evidence" value="ECO:0007669"/>
    <property type="project" value="UniProtKB-KW"/>
</dbReference>
<proteinExistence type="predicted"/>
<feature type="transmembrane region" description="Helical" evidence="5">
    <location>
        <begin position="153"/>
        <end position="173"/>
    </location>
</feature>
<dbReference type="SUPFAM" id="SSF117074">
    <property type="entry name" value="Hypothetical protein PA1324"/>
    <property type="match status" value="1"/>
</dbReference>
<keyword evidence="5" id="KW-1133">Transmembrane helix</keyword>
<evidence type="ECO:0000313" key="8">
    <source>
        <dbReference type="Proteomes" id="UP000715651"/>
    </source>
</evidence>
<dbReference type="EMBL" id="DYWK01000004">
    <property type="protein sequence ID" value="HJF18058.1"/>
    <property type="molecule type" value="Genomic_DNA"/>
</dbReference>
<feature type="region of interest" description="Disordered" evidence="4">
    <location>
        <begin position="85"/>
        <end position="109"/>
    </location>
</feature>
<keyword evidence="5" id="KW-0812">Transmembrane</keyword>
<keyword evidence="7" id="KW-0121">Carboxypeptidase</keyword>
<sequence length="184" mass="20495">MVPAFLWCQQVLWNLSREIYLQAKDTGGRVVPDQRAAPGIKVYLLDSNGNRIPGYETTTDENGAYSFTDLELATYRVQFSEVPRSPFTQSDVNDSDPTTDMSSDDSDVSFDEDTYGMDTAIITLTTEHKDKDHIDAGVLPAKPWMGAMPQTGLGWWVFVLLGSALLTFAGAAWELTRKDDSERE</sequence>
<dbReference type="InterPro" id="IPR013783">
    <property type="entry name" value="Ig-like_fold"/>
</dbReference>
<dbReference type="GO" id="GO:0005975">
    <property type="term" value="P:carbohydrate metabolic process"/>
    <property type="evidence" value="ECO:0007669"/>
    <property type="project" value="UniProtKB-ARBA"/>
</dbReference>
<evidence type="ECO:0000259" key="6">
    <source>
        <dbReference type="Pfam" id="PF17210"/>
    </source>
</evidence>
<keyword evidence="3" id="KW-0732">Signal</keyword>
<organism evidence="7 8">
    <name type="scientific">Aeriscardovia aeriphila</name>
    <dbReference type="NCBI Taxonomy" id="218139"/>
    <lineage>
        <taxon>Bacteria</taxon>
        <taxon>Bacillati</taxon>
        <taxon>Actinomycetota</taxon>
        <taxon>Actinomycetes</taxon>
        <taxon>Bifidobacteriales</taxon>
        <taxon>Bifidobacteriaceae</taxon>
        <taxon>Aeriscardovia</taxon>
    </lineage>
</organism>